<dbReference type="InterPro" id="IPR015413">
    <property type="entry name" value="Methionyl/Leucyl_tRNA_Synth"/>
</dbReference>
<protein>
    <submittedName>
        <fullName evidence="7">Methionine--tRNA ligase</fullName>
        <ecNumber evidence="7">6.1.1.10</ecNumber>
    </submittedName>
</protein>
<dbReference type="Proteomes" id="UP000253728">
    <property type="component" value="Unassembled WGS sequence"/>
</dbReference>
<dbReference type="GO" id="GO:0004825">
    <property type="term" value="F:methionine-tRNA ligase activity"/>
    <property type="evidence" value="ECO:0007669"/>
    <property type="project" value="UniProtKB-EC"/>
</dbReference>
<dbReference type="GO" id="GO:0006418">
    <property type="term" value="P:tRNA aminoacylation for protein translation"/>
    <property type="evidence" value="ECO:0007669"/>
    <property type="project" value="InterPro"/>
</dbReference>
<dbReference type="Gene3D" id="3.40.50.620">
    <property type="entry name" value="HUPs"/>
    <property type="match status" value="1"/>
</dbReference>
<organism evidence="7 8">
    <name type="scientific">Aggregatibacter aphrophilus</name>
    <name type="common">Haemophilus aphrophilus</name>
    <dbReference type="NCBI Taxonomy" id="732"/>
    <lineage>
        <taxon>Bacteria</taxon>
        <taxon>Pseudomonadati</taxon>
        <taxon>Pseudomonadota</taxon>
        <taxon>Gammaproteobacteria</taxon>
        <taxon>Pasteurellales</taxon>
        <taxon>Pasteurellaceae</taxon>
        <taxon>Aggregatibacter</taxon>
    </lineage>
</organism>
<evidence type="ECO:0000256" key="4">
    <source>
        <dbReference type="ARBA" id="ARBA00022917"/>
    </source>
</evidence>
<evidence type="ECO:0000256" key="2">
    <source>
        <dbReference type="ARBA" id="ARBA00022741"/>
    </source>
</evidence>
<evidence type="ECO:0000256" key="1">
    <source>
        <dbReference type="ARBA" id="ARBA00022598"/>
    </source>
</evidence>
<dbReference type="EMBL" id="UFSP01000001">
    <property type="protein sequence ID" value="SSY93225.1"/>
    <property type="molecule type" value="Genomic_DNA"/>
</dbReference>
<keyword evidence="1 7" id="KW-0436">Ligase</keyword>
<keyword evidence="3" id="KW-0067">ATP-binding</keyword>
<dbReference type="InterPro" id="IPR014729">
    <property type="entry name" value="Rossmann-like_a/b/a_fold"/>
</dbReference>
<evidence type="ECO:0000259" key="6">
    <source>
        <dbReference type="Pfam" id="PF09334"/>
    </source>
</evidence>
<keyword evidence="2" id="KW-0547">Nucleotide-binding</keyword>
<dbReference type="GO" id="GO:0005524">
    <property type="term" value="F:ATP binding"/>
    <property type="evidence" value="ECO:0007669"/>
    <property type="project" value="UniProtKB-KW"/>
</dbReference>
<evidence type="ECO:0000313" key="8">
    <source>
        <dbReference type="Proteomes" id="UP000253728"/>
    </source>
</evidence>
<dbReference type="AlphaFoldDB" id="A0A336N4C2"/>
<name>A0A336N4C2_AGGAP</name>
<keyword evidence="5" id="KW-0030">Aminoacyl-tRNA synthetase</keyword>
<proteinExistence type="predicted"/>
<reference evidence="7 8" key="1">
    <citation type="submission" date="2018-06" db="EMBL/GenBank/DDBJ databases">
        <authorList>
            <consortium name="Pathogen Informatics"/>
            <person name="Doyle S."/>
        </authorList>
    </citation>
    <scope>NUCLEOTIDE SEQUENCE [LARGE SCALE GENOMIC DNA]</scope>
    <source>
        <strain evidence="7 8">NCTC5908</strain>
    </source>
</reference>
<dbReference type="SUPFAM" id="SSF52374">
    <property type="entry name" value="Nucleotidylyl transferase"/>
    <property type="match status" value="1"/>
</dbReference>
<evidence type="ECO:0000256" key="3">
    <source>
        <dbReference type="ARBA" id="ARBA00022840"/>
    </source>
</evidence>
<accession>A0A336N4C2</accession>
<dbReference type="EC" id="6.1.1.10" evidence="7"/>
<keyword evidence="4" id="KW-0648">Protein biosynthesis</keyword>
<evidence type="ECO:0000256" key="5">
    <source>
        <dbReference type="ARBA" id="ARBA00023146"/>
    </source>
</evidence>
<dbReference type="Pfam" id="PF09334">
    <property type="entry name" value="tRNA-synt_1g"/>
    <property type="match status" value="1"/>
</dbReference>
<evidence type="ECO:0000313" key="7">
    <source>
        <dbReference type="EMBL" id="SSY93225.1"/>
    </source>
</evidence>
<gene>
    <name evidence="7" type="primary">metG_2</name>
    <name evidence="7" type="ORF">NCTC5908_00253</name>
</gene>
<feature type="domain" description="Methionyl/Leucyl tRNA synthetase" evidence="6">
    <location>
        <begin position="2"/>
        <end position="45"/>
    </location>
</feature>
<sequence>MHGYVTVNGEKMSKSRGTFIQAATYLKHLDPECLRYYYAAKLSNRIDDWI</sequence>